<evidence type="ECO:0000256" key="3">
    <source>
        <dbReference type="ARBA" id="ARBA00022806"/>
    </source>
</evidence>
<dbReference type="CDD" id="cd17932">
    <property type="entry name" value="DEXQc_UvrD"/>
    <property type="match status" value="1"/>
</dbReference>
<feature type="domain" description="UvrD-like helicase C-terminal" evidence="11">
    <location>
        <begin position="280"/>
        <end position="529"/>
    </location>
</feature>
<accession>A0A060QNM4</accession>
<dbReference type="GO" id="GO:0016887">
    <property type="term" value="F:ATP hydrolysis activity"/>
    <property type="evidence" value="ECO:0007669"/>
    <property type="project" value="RHEA"/>
</dbReference>
<dbReference type="RefSeq" id="WP_057519009.1">
    <property type="nucleotide sequence ID" value="NZ_CFNV01000004.1"/>
</dbReference>
<dbReference type="EMBL" id="HG799492">
    <property type="protein sequence ID" value="CDL73825.1"/>
    <property type="molecule type" value="Genomic_DNA"/>
</dbReference>
<dbReference type="GO" id="GO:0043138">
    <property type="term" value="F:3'-5' DNA helicase activity"/>
    <property type="evidence" value="ECO:0007669"/>
    <property type="project" value="UniProtKB-EC"/>
</dbReference>
<sequence>MVKSEEWFPKGDIILEETALGAVKDVTNCLVIAGPGAGKTELLAQKLDYLFSTNKCVSPKKILALSFKTDAASNLKERVKKRYGDEYASRFTSLTYSAFEKRILDQFRDVLPEDIRPSRDYLIEDWYTIKELLSMNGINVNGWRMSDIRRYVENIILNNGDNHKFKTDLLKGTQDNKPVLLYRQITKLSTQIIDTNEYIRKALQMTYDFVFLDEFQDTTYAQYDLLKTCFLGSSCKLTAVGDDKQAIMRWAGAKPDIFPDYIRDFNPNEYQLLMNHRSVPKLVEFQKEVHQILNSNHSSIQTNNYPEFQEGEITLFEFENESLEAKLIANDIELKIQGGIRPSEICILAKQKVGIYSFELISILNSKGIKARIENEYQDILKAPTCNLLLDLISCSQGKRDPLIWENISNFYGNINGIDELTDELILAKSYKEIDNIVSDITYLISNFIPNEESMLKLIDCIIEKIDEKRIISNFSTYNGKSDLDIIVKNFSKLLYIEYSQTQGEWLDTVSSFKGENSIPIMTIHKSKGLEYEVVYFLGLEDSAFWSFNNQPEEDKSAFFVALSRAKSHLIFTYCKLRNNSPQNNRNINEIYSLLTQSNLVDVIN</sequence>
<dbReference type="PROSITE" id="PS51217">
    <property type="entry name" value="UVRD_HELICASE_CTER"/>
    <property type="match status" value="1"/>
</dbReference>
<dbReference type="SUPFAM" id="SSF52540">
    <property type="entry name" value="P-loop containing nucleoside triphosphate hydrolases"/>
    <property type="match status" value="1"/>
</dbReference>
<feature type="domain" description="UvrD-like helicase ATP-binding" evidence="10">
    <location>
        <begin position="12"/>
        <end position="279"/>
    </location>
</feature>
<reference evidence="12" key="2">
    <citation type="journal article" date="2014" name="BMC Biol.">
        <title>Variable recombination dynamics during the emergence, transmission and 'disarming' of a multidrug-resistant pneumococcal clone.</title>
        <authorList>
            <person name="Croucher N.J."/>
            <person name="Hanage W.P."/>
            <person name="Harris S.R."/>
            <person name="McGee L."/>
            <person name="van der Linden M."/>
            <person name="de Lencastre H."/>
            <person name="Sa-Leao R."/>
            <person name="Song J.H."/>
            <person name="Ko K.S."/>
            <person name="Beall B."/>
            <person name="Klugman K.P."/>
            <person name="Parkhill J."/>
            <person name="Tomasz A."/>
            <person name="Kristinsson K.G."/>
            <person name="Bentley S.D."/>
        </authorList>
    </citation>
    <scope>NUCLEOTIDE SEQUENCE</scope>
    <source>
        <strain evidence="12">DC1738</strain>
    </source>
</reference>
<evidence type="ECO:0000256" key="1">
    <source>
        <dbReference type="ARBA" id="ARBA00022741"/>
    </source>
</evidence>
<name>A0A060QNM4_STREE</name>
<keyword evidence="2 9" id="KW-0378">Hydrolase</keyword>
<dbReference type="InterPro" id="IPR014017">
    <property type="entry name" value="DNA_helicase_UvrD-like_C"/>
</dbReference>
<evidence type="ECO:0000256" key="2">
    <source>
        <dbReference type="ARBA" id="ARBA00022801"/>
    </source>
</evidence>
<keyword evidence="1 9" id="KW-0547">Nucleotide-binding</keyword>
<evidence type="ECO:0000256" key="6">
    <source>
        <dbReference type="ARBA" id="ARBA00034617"/>
    </source>
</evidence>
<evidence type="ECO:0000256" key="4">
    <source>
        <dbReference type="ARBA" id="ARBA00022840"/>
    </source>
</evidence>
<protein>
    <recommendedName>
        <fullName evidence="7">DNA 3'-5' helicase</fullName>
        <ecNumber evidence="7">5.6.2.4</ecNumber>
    </recommendedName>
</protein>
<evidence type="ECO:0000256" key="7">
    <source>
        <dbReference type="ARBA" id="ARBA00034808"/>
    </source>
</evidence>
<evidence type="ECO:0000256" key="8">
    <source>
        <dbReference type="ARBA" id="ARBA00048988"/>
    </source>
</evidence>
<reference evidence="12" key="1">
    <citation type="submission" date="2013-12" db="EMBL/GenBank/DDBJ databases">
        <authorList>
            <person name="Croucher N."/>
        </authorList>
    </citation>
    <scope>NUCLEOTIDE SEQUENCE</scope>
    <source>
        <strain evidence="12">DC1738</strain>
    </source>
</reference>
<dbReference type="InterPro" id="IPR027417">
    <property type="entry name" value="P-loop_NTPase"/>
</dbReference>
<dbReference type="Gene3D" id="3.40.50.300">
    <property type="entry name" value="P-loop containing nucleotide triphosphate hydrolases"/>
    <property type="match status" value="2"/>
</dbReference>
<evidence type="ECO:0000313" key="12">
    <source>
        <dbReference type="EMBL" id="CDL73825.1"/>
    </source>
</evidence>
<dbReference type="EC" id="5.6.2.4" evidence="7"/>
<comment type="catalytic activity">
    <reaction evidence="8">
        <text>ATP + H2O = ADP + phosphate + H(+)</text>
        <dbReference type="Rhea" id="RHEA:13065"/>
        <dbReference type="ChEBI" id="CHEBI:15377"/>
        <dbReference type="ChEBI" id="CHEBI:15378"/>
        <dbReference type="ChEBI" id="CHEBI:30616"/>
        <dbReference type="ChEBI" id="CHEBI:43474"/>
        <dbReference type="ChEBI" id="CHEBI:456216"/>
        <dbReference type="EC" id="5.6.2.4"/>
    </reaction>
</comment>
<dbReference type="PANTHER" id="PTHR11070">
    <property type="entry name" value="UVRD / RECB / PCRA DNA HELICASE FAMILY MEMBER"/>
    <property type="match status" value="1"/>
</dbReference>
<dbReference type="AlphaFoldDB" id="A0A060QNM4"/>
<keyword evidence="3 9" id="KW-0347">Helicase</keyword>
<feature type="binding site" evidence="9">
    <location>
        <begin position="33"/>
        <end position="40"/>
    </location>
    <ligand>
        <name>ATP</name>
        <dbReference type="ChEBI" id="CHEBI:30616"/>
    </ligand>
</feature>
<dbReference type="GO" id="GO:0000725">
    <property type="term" value="P:recombinational repair"/>
    <property type="evidence" value="ECO:0007669"/>
    <property type="project" value="TreeGrafter"/>
</dbReference>
<dbReference type="GO" id="GO:0003677">
    <property type="term" value="F:DNA binding"/>
    <property type="evidence" value="ECO:0007669"/>
    <property type="project" value="InterPro"/>
</dbReference>
<dbReference type="GO" id="GO:0005524">
    <property type="term" value="F:ATP binding"/>
    <property type="evidence" value="ECO:0007669"/>
    <property type="project" value="UniProtKB-UniRule"/>
</dbReference>
<comment type="catalytic activity">
    <reaction evidence="6">
        <text>Couples ATP hydrolysis with the unwinding of duplex DNA by translocating in the 3'-5' direction.</text>
        <dbReference type="EC" id="5.6.2.4"/>
    </reaction>
</comment>
<evidence type="ECO:0000256" key="9">
    <source>
        <dbReference type="PROSITE-ProRule" id="PRU00560"/>
    </source>
</evidence>
<keyword evidence="4 9" id="KW-0067">ATP-binding</keyword>
<evidence type="ECO:0000256" key="5">
    <source>
        <dbReference type="ARBA" id="ARBA00023235"/>
    </source>
</evidence>
<keyword evidence="5" id="KW-0413">Isomerase</keyword>
<dbReference type="InterPro" id="IPR000212">
    <property type="entry name" value="DNA_helicase_UvrD/REP"/>
</dbReference>
<evidence type="ECO:0000259" key="11">
    <source>
        <dbReference type="PROSITE" id="PS51217"/>
    </source>
</evidence>
<dbReference type="PROSITE" id="PS51198">
    <property type="entry name" value="UVRD_HELICASE_ATP_BIND"/>
    <property type="match status" value="1"/>
</dbReference>
<dbReference type="InterPro" id="IPR014016">
    <property type="entry name" value="UvrD-like_ATP-bd"/>
</dbReference>
<evidence type="ECO:0000259" key="10">
    <source>
        <dbReference type="PROSITE" id="PS51198"/>
    </source>
</evidence>
<dbReference type="PANTHER" id="PTHR11070:SF2">
    <property type="entry name" value="ATP-DEPENDENT DNA HELICASE SRS2"/>
    <property type="match status" value="1"/>
</dbReference>
<gene>
    <name evidence="12" type="primary">uvrD</name>
</gene>
<dbReference type="Pfam" id="PF00580">
    <property type="entry name" value="UvrD-helicase"/>
    <property type="match status" value="1"/>
</dbReference>
<organism evidence="12">
    <name type="scientific">Streptococcus pneumoniae</name>
    <dbReference type="NCBI Taxonomy" id="1313"/>
    <lineage>
        <taxon>Bacteria</taxon>
        <taxon>Bacillati</taxon>
        <taxon>Bacillota</taxon>
        <taxon>Bacilli</taxon>
        <taxon>Lactobacillales</taxon>
        <taxon>Streptococcaceae</taxon>
        <taxon>Streptococcus</taxon>
    </lineage>
</organism>
<dbReference type="Gene3D" id="1.10.486.10">
    <property type="entry name" value="PCRA, domain 4"/>
    <property type="match status" value="1"/>
</dbReference>
<dbReference type="Pfam" id="PF13361">
    <property type="entry name" value="UvrD_C"/>
    <property type="match status" value="1"/>
</dbReference>
<proteinExistence type="predicted"/>